<organism evidence="6 7">
    <name type="scientific">Microcoleus asticus IPMA8</name>
    <dbReference type="NCBI Taxonomy" id="2563858"/>
    <lineage>
        <taxon>Bacteria</taxon>
        <taxon>Bacillati</taxon>
        <taxon>Cyanobacteriota</taxon>
        <taxon>Cyanophyceae</taxon>
        <taxon>Oscillatoriophycideae</taxon>
        <taxon>Oscillatoriales</taxon>
        <taxon>Microcoleaceae</taxon>
        <taxon>Microcoleus</taxon>
        <taxon>Microcoleus asticus</taxon>
    </lineage>
</organism>
<dbReference type="SUPFAM" id="SSF46785">
    <property type="entry name" value="Winged helix' DNA-binding domain"/>
    <property type="match status" value="1"/>
</dbReference>
<feature type="transmembrane region" description="Helical" evidence="4">
    <location>
        <begin position="16"/>
        <end position="37"/>
    </location>
</feature>
<accession>A0ABX2CRJ5</accession>
<keyword evidence="4" id="KW-1133">Transmembrane helix</keyword>
<dbReference type="NCBIfam" id="NF033788">
    <property type="entry name" value="HTH_metalloreg"/>
    <property type="match status" value="1"/>
</dbReference>
<reference evidence="6 7" key="1">
    <citation type="journal article" date="2020" name="Sci. Rep.">
        <title>A novel cyanobacterial geosmin producer, revising GeoA distribution and dispersion patterns in Bacteria.</title>
        <authorList>
            <person name="Churro C."/>
            <person name="Semedo-Aguiar A.P."/>
            <person name="Silva A.D."/>
            <person name="Pereira-Leal J.B."/>
            <person name="Leite R.B."/>
        </authorList>
    </citation>
    <scope>NUCLEOTIDE SEQUENCE [LARGE SCALE GENOMIC DNA]</scope>
    <source>
        <strain evidence="6 7">IPMA8</strain>
    </source>
</reference>
<dbReference type="Gene3D" id="1.10.10.10">
    <property type="entry name" value="Winged helix-like DNA-binding domain superfamily/Winged helix DNA-binding domain"/>
    <property type="match status" value="1"/>
</dbReference>
<dbReference type="InterPro" id="IPR011991">
    <property type="entry name" value="ArsR-like_HTH"/>
</dbReference>
<dbReference type="PRINTS" id="PR00778">
    <property type="entry name" value="HTHARSR"/>
</dbReference>
<dbReference type="Proteomes" id="UP000702425">
    <property type="component" value="Unassembled WGS sequence"/>
</dbReference>
<evidence type="ECO:0000259" key="5">
    <source>
        <dbReference type="PROSITE" id="PS50987"/>
    </source>
</evidence>
<dbReference type="PROSITE" id="PS00846">
    <property type="entry name" value="HTH_ARSR_1"/>
    <property type="match status" value="1"/>
</dbReference>
<keyword evidence="3" id="KW-0804">Transcription</keyword>
<dbReference type="InterPro" id="IPR036390">
    <property type="entry name" value="WH_DNA-bd_sf"/>
</dbReference>
<keyword evidence="1" id="KW-0805">Transcription regulation</keyword>
<evidence type="ECO:0000256" key="3">
    <source>
        <dbReference type="ARBA" id="ARBA00023163"/>
    </source>
</evidence>
<dbReference type="CDD" id="cd00090">
    <property type="entry name" value="HTH_ARSR"/>
    <property type="match status" value="1"/>
</dbReference>
<dbReference type="InterPro" id="IPR018334">
    <property type="entry name" value="ArsR_HTH"/>
</dbReference>
<dbReference type="InterPro" id="IPR001845">
    <property type="entry name" value="HTH_ArsR_DNA-bd_dom"/>
</dbReference>
<keyword evidence="4" id="KW-0472">Membrane</keyword>
<evidence type="ECO:0000313" key="6">
    <source>
        <dbReference type="EMBL" id="NQE32826.1"/>
    </source>
</evidence>
<gene>
    <name evidence="6" type="primary">ziaR</name>
    <name evidence="6" type="ORF">E5S67_00543</name>
</gene>
<evidence type="ECO:0000313" key="7">
    <source>
        <dbReference type="Proteomes" id="UP000702425"/>
    </source>
</evidence>
<name>A0ABX2CRJ5_9CYAN</name>
<keyword evidence="2" id="KW-0238">DNA-binding</keyword>
<dbReference type="PANTHER" id="PTHR43132:SF6">
    <property type="entry name" value="HTH-TYPE TRANSCRIPTIONAL REPRESSOR CZRA"/>
    <property type="match status" value="1"/>
</dbReference>
<evidence type="ECO:0000256" key="2">
    <source>
        <dbReference type="ARBA" id="ARBA00023125"/>
    </source>
</evidence>
<feature type="domain" description="HTH arsR-type" evidence="5">
    <location>
        <begin position="114"/>
        <end position="207"/>
    </location>
</feature>
<dbReference type="InterPro" id="IPR036388">
    <property type="entry name" value="WH-like_DNA-bd_sf"/>
</dbReference>
<evidence type="ECO:0000256" key="1">
    <source>
        <dbReference type="ARBA" id="ARBA00023015"/>
    </source>
</evidence>
<evidence type="ECO:0000256" key="4">
    <source>
        <dbReference type="SAM" id="Phobius"/>
    </source>
</evidence>
<proteinExistence type="predicted"/>
<comment type="caution">
    <text evidence="6">The sequence shown here is derived from an EMBL/GenBank/DDBJ whole genome shotgun (WGS) entry which is preliminary data.</text>
</comment>
<keyword evidence="7" id="KW-1185">Reference proteome</keyword>
<dbReference type="PROSITE" id="PS50987">
    <property type="entry name" value="HTH_ARSR_2"/>
    <property type="match status" value="1"/>
</dbReference>
<protein>
    <submittedName>
        <fullName evidence="6">Transcriptional repressor SmtB</fullName>
    </submittedName>
</protein>
<dbReference type="PANTHER" id="PTHR43132">
    <property type="entry name" value="ARSENICAL RESISTANCE OPERON REPRESSOR ARSR-RELATED"/>
    <property type="match status" value="1"/>
</dbReference>
<sequence>MASLRLTTHRQEGQAHFVWVAVVILDSPGGVVCLYLYMNTYSDISIGNVKVLLQNVCHRTKMKMRIKTSLEKMSPNSAVNGAITQSHEQNDTPTCDRPHLVDCLRAGDIQEHVLNTAKAQRMAEFFSLLGDANRLRLLSVLAKQELCVCDLAAALSMSESAVSHQLRALRAMRLVSYRKVGRQVFYSLLDRHVLELYQAVAEHLDEA</sequence>
<dbReference type="EMBL" id="SRRZ01000006">
    <property type="protein sequence ID" value="NQE32826.1"/>
    <property type="molecule type" value="Genomic_DNA"/>
</dbReference>
<dbReference type="Pfam" id="PF01022">
    <property type="entry name" value="HTH_5"/>
    <property type="match status" value="1"/>
</dbReference>
<dbReference type="SMART" id="SM00418">
    <property type="entry name" value="HTH_ARSR"/>
    <property type="match status" value="1"/>
</dbReference>
<keyword evidence="4" id="KW-0812">Transmembrane</keyword>
<dbReference type="InterPro" id="IPR051011">
    <property type="entry name" value="Metal_resp_trans_reg"/>
</dbReference>